<organism evidence="1 2">
    <name type="scientific">Anopheles merus</name>
    <name type="common">Mosquito</name>
    <dbReference type="NCBI Taxonomy" id="30066"/>
    <lineage>
        <taxon>Eukaryota</taxon>
        <taxon>Metazoa</taxon>
        <taxon>Ecdysozoa</taxon>
        <taxon>Arthropoda</taxon>
        <taxon>Hexapoda</taxon>
        <taxon>Insecta</taxon>
        <taxon>Pterygota</taxon>
        <taxon>Neoptera</taxon>
        <taxon>Endopterygota</taxon>
        <taxon>Diptera</taxon>
        <taxon>Nematocera</taxon>
        <taxon>Culicoidea</taxon>
        <taxon>Culicidae</taxon>
        <taxon>Anophelinae</taxon>
        <taxon>Anopheles</taxon>
    </lineage>
</organism>
<accession>A0A182VA02</accession>
<dbReference type="AlphaFoldDB" id="A0A182VA02"/>
<evidence type="ECO:0000313" key="1">
    <source>
        <dbReference type="EnsemblMetazoa" id="AMEM011386-PA"/>
    </source>
</evidence>
<name>A0A182VA02_ANOME</name>
<reference evidence="1" key="1">
    <citation type="submission" date="2020-05" db="UniProtKB">
        <authorList>
            <consortium name="EnsemblMetazoa"/>
        </authorList>
    </citation>
    <scope>IDENTIFICATION</scope>
    <source>
        <strain evidence="1">MAF</strain>
    </source>
</reference>
<protein>
    <submittedName>
        <fullName evidence="1">Uncharacterized protein</fullName>
    </submittedName>
</protein>
<dbReference type="Proteomes" id="UP000075903">
    <property type="component" value="Unassembled WGS sequence"/>
</dbReference>
<proteinExistence type="predicted"/>
<sequence length="318" mass="35004">MNTITPVSARKRLCQTPRNSSNPSASRFCFGSSRNVWSNPPHEIRNSTACTPSNACIHLLRWCRCPPTSNMRNSCVPPPSEPGMRTLNRTSCIPVVVLRQFRMSPFVGMYPGIEIFSTRSRKLEKKSVGDASPLHTGIRPETSYAPDVLGREIPGRLGTHPEDVLRAPLIGDRVELQLEQYDLPHQLVDRLVMRICLMMVVLPDSPAPSSSTLTGSRYSLRIWTTSLEDCFFRACSSCDGRRKQSISSMTGQPIEHDDFRIRPYGPTVADGVLGGGKRLLAGCDCRYDPTVGSGAYGTMSESSSVLSYERVSCMAGGI</sequence>
<evidence type="ECO:0000313" key="2">
    <source>
        <dbReference type="Proteomes" id="UP000075903"/>
    </source>
</evidence>
<dbReference type="VEuPathDB" id="VectorBase:AMEM011386"/>
<keyword evidence="2" id="KW-1185">Reference proteome</keyword>
<dbReference type="EnsemblMetazoa" id="AMEM011386-RA">
    <property type="protein sequence ID" value="AMEM011386-PA"/>
    <property type="gene ID" value="AMEM011386"/>
</dbReference>